<organism evidence="3 4">
    <name type="scientific">Nocardioides anomalus</name>
    <dbReference type="NCBI Taxonomy" id="2712223"/>
    <lineage>
        <taxon>Bacteria</taxon>
        <taxon>Bacillati</taxon>
        <taxon>Actinomycetota</taxon>
        <taxon>Actinomycetes</taxon>
        <taxon>Propionibacteriales</taxon>
        <taxon>Nocardioidaceae</taxon>
        <taxon>Nocardioides</taxon>
    </lineage>
</organism>
<dbReference type="Proteomes" id="UP000502996">
    <property type="component" value="Chromosome"/>
</dbReference>
<feature type="compositionally biased region" description="Low complexity" evidence="1">
    <location>
        <begin position="42"/>
        <end position="61"/>
    </location>
</feature>
<reference evidence="3 4" key="1">
    <citation type="submission" date="2020-02" db="EMBL/GenBank/DDBJ databases">
        <title>Full genome sequence of Nocardioides sp. R-3366.</title>
        <authorList>
            <person name="Im W.-T."/>
        </authorList>
    </citation>
    <scope>NUCLEOTIDE SEQUENCE [LARGE SCALE GENOMIC DNA]</scope>
    <source>
        <strain evidence="3 4">R-3366</strain>
    </source>
</reference>
<sequence>MPDQPLLRRRAVVTGAAGLAATVLAAGCDSGDDITPPAANGAASTSPSPMASASSSEPAASADETLVDEVLAQLGGAIGVLAGARRTPALRAAVTPVLKAHRAHVAALEAEPDATATAAGGLRVVRQSERALQAFLADAAGRAESGALARLLASMSASTAQHLTSLEAVPA</sequence>
<evidence type="ECO:0000313" key="3">
    <source>
        <dbReference type="EMBL" id="QIG42424.1"/>
    </source>
</evidence>
<protein>
    <recommendedName>
        <fullName evidence="5">DUF4439 domain-containing protein</fullName>
    </recommendedName>
</protein>
<feature type="signal peptide" evidence="2">
    <location>
        <begin position="1"/>
        <end position="25"/>
    </location>
</feature>
<dbReference type="InterPro" id="IPR006311">
    <property type="entry name" value="TAT_signal"/>
</dbReference>
<feature type="region of interest" description="Disordered" evidence="1">
    <location>
        <begin position="36"/>
        <end position="61"/>
    </location>
</feature>
<gene>
    <name evidence="3" type="ORF">G5V58_06245</name>
</gene>
<accession>A0A6G6WB19</accession>
<proteinExistence type="predicted"/>
<dbReference type="PROSITE" id="PS51318">
    <property type="entry name" value="TAT"/>
    <property type="match status" value="1"/>
</dbReference>
<dbReference type="EMBL" id="CP049257">
    <property type="protein sequence ID" value="QIG42424.1"/>
    <property type="molecule type" value="Genomic_DNA"/>
</dbReference>
<feature type="chain" id="PRO_5026024584" description="DUF4439 domain-containing protein" evidence="2">
    <location>
        <begin position="26"/>
        <end position="171"/>
    </location>
</feature>
<keyword evidence="2" id="KW-0732">Signal</keyword>
<dbReference type="RefSeq" id="WP_165229918.1">
    <property type="nucleotide sequence ID" value="NZ_CP049257.1"/>
</dbReference>
<dbReference type="KEGG" id="nano:G5V58_06245"/>
<dbReference type="AlphaFoldDB" id="A0A6G6WB19"/>
<evidence type="ECO:0000313" key="4">
    <source>
        <dbReference type="Proteomes" id="UP000502996"/>
    </source>
</evidence>
<name>A0A6G6WB19_9ACTN</name>
<evidence type="ECO:0000256" key="1">
    <source>
        <dbReference type="SAM" id="MobiDB-lite"/>
    </source>
</evidence>
<evidence type="ECO:0000256" key="2">
    <source>
        <dbReference type="SAM" id="SignalP"/>
    </source>
</evidence>
<evidence type="ECO:0008006" key="5">
    <source>
        <dbReference type="Google" id="ProtNLM"/>
    </source>
</evidence>
<keyword evidence="4" id="KW-1185">Reference proteome</keyword>